<feature type="region of interest" description="Disordered" evidence="1">
    <location>
        <begin position="200"/>
        <end position="304"/>
    </location>
</feature>
<protein>
    <submittedName>
        <fullName evidence="2">Uncharacterized protein</fullName>
    </submittedName>
</protein>
<dbReference type="EMBL" id="GDID01006373">
    <property type="protein sequence ID" value="JAP90233.1"/>
    <property type="molecule type" value="Transcribed_RNA"/>
</dbReference>
<reference evidence="2" key="1">
    <citation type="submission" date="2015-07" db="EMBL/GenBank/DDBJ databases">
        <title>Adaptation to a free-living lifestyle via gene acquisitions in the diplomonad Trepomonas sp. PC1.</title>
        <authorList>
            <person name="Xu F."/>
            <person name="Jerlstrom-Hultqvist J."/>
            <person name="Kolisko M."/>
            <person name="Simpson A.G.B."/>
            <person name="Roger A.J."/>
            <person name="Svard S.G."/>
            <person name="Andersson J.O."/>
        </authorList>
    </citation>
    <scope>NUCLEOTIDE SEQUENCE</scope>
    <source>
        <strain evidence="2">PC1</strain>
    </source>
</reference>
<accession>A0A146K002</accession>
<evidence type="ECO:0000256" key="1">
    <source>
        <dbReference type="SAM" id="MobiDB-lite"/>
    </source>
</evidence>
<organism evidence="2">
    <name type="scientific">Trepomonas sp. PC1</name>
    <dbReference type="NCBI Taxonomy" id="1076344"/>
    <lineage>
        <taxon>Eukaryota</taxon>
        <taxon>Metamonada</taxon>
        <taxon>Diplomonadida</taxon>
        <taxon>Hexamitidae</taxon>
        <taxon>Hexamitinae</taxon>
        <taxon>Trepomonas</taxon>
    </lineage>
</organism>
<feature type="non-terminal residue" evidence="2">
    <location>
        <position position="1"/>
    </location>
</feature>
<dbReference type="AlphaFoldDB" id="A0A146K002"/>
<feature type="compositionally biased region" description="Basic and acidic residues" evidence="1">
    <location>
        <begin position="282"/>
        <end position="299"/>
    </location>
</feature>
<sequence>FDFQTIEETFFSEPFPMMGLNFDKPEDELIKTMMGHRRIFDTVDNITRNMARLKNLLAKSLDGIDPAQIKTFNTKMQFTIIKQGMKEPKYDVSKFQQCCFEFVIQAIMKGQTHIYITSPLSNREIMSLEDIRPAVGLILEAETFCKHVYKIKLNHFLKLCVNQEDNEYQDELKPQIGEWIKVPGYIPKESTQLQQKVMQILQSPKEKKPKKKKDEEKPKKSKKQVYEEVEKPRKKKIVIESDEEPEVKKSKKHSHESDEESEQNVKKKHKKIIDDDESEEEEPKHKKDQSKKIKYDEPRQNPNFYPEMQENEIMRLEAILQQKKLQLSQQQSLKQAKSEFEPQLTHSQLDPELIEQFLTQIESDCPLMLGLDFEDQNDELLKLLISHRLVYGSQEDIIQNEPRLDFLLDQCSSVDFDSRAEFKAQIQKAKGQKINVFKYMRACQEFLSKLVDQKVLVTSSQSLVDLASHGDFQGCVDQILNQQEIQKFNYKIPLLDFVKMALCGQNQSYKSEIKKNLKNWQSFSLKTSVVESPNLFLPESPQLIVSQSQNKPAFSLSTDILLPNYKLQEAELQREQQKMLSKQLESQKLRAYQQDFYRFTDKLKLHLESSHAKLQVIKQLQHRAYEMTYSKVIYSEHRLQLLKAKVGPIAQQVEQMRYMRQQISKVNTYKKKFLVRLLVAQHQKMVDKMMTLWALSKIQQEQMFELYQKIDLLKVNERHIIMVTKQGLQLRQEKEQLYQVYDTLRKHRQMLTYQLYRIE</sequence>
<name>A0A146K002_9EUKA</name>
<evidence type="ECO:0000313" key="2">
    <source>
        <dbReference type="EMBL" id="JAP90233.1"/>
    </source>
</evidence>
<gene>
    <name evidence="2" type="ORF">TPC1_30272</name>
</gene>
<proteinExistence type="predicted"/>
<feature type="compositionally biased region" description="Basic and acidic residues" evidence="1">
    <location>
        <begin position="212"/>
        <end position="231"/>
    </location>
</feature>